<dbReference type="KEGG" id="htq:FRZ44_44170"/>
<name>A0A5J6MR17_9PROT</name>
<organism evidence="4 5">
    <name type="scientific">Hypericibacter terrae</name>
    <dbReference type="NCBI Taxonomy" id="2602015"/>
    <lineage>
        <taxon>Bacteria</taxon>
        <taxon>Pseudomonadati</taxon>
        <taxon>Pseudomonadota</taxon>
        <taxon>Alphaproteobacteria</taxon>
        <taxon>Rhodospirillales</taxon>
        <taxon>Dongiaceae</taxon>
        <taxon>Hypericibacter</taxon>
    </lineage>
</organism>
<evidence type="ECO:0000313" key="4">
    <source>
        <dbReference type="EMBL" id="QEX19105.1"/>
    </source>
</evidence>
<evidence type="ECO:0000256" key="1">
    <source>
        <dbReference type="ARBA" id="ARBA00006484"/>
    </source>
</evidence>
<dbReference type="InterPro" id="IPR002347">
    <property type="entry name" value="SDR_fam"/>
</dbReference>
<accession>A0A5J6MR17</accession>
<sequence length="261" mass="27251">MAQRLAGKRALVTGAASGMGRAMAETFAREGAIVAVHARSHERARDTVASITQAGGKAFAVAADLAVSAEIKAMCADAITGLGGLDILVNNAGVVDSAKVTEMSEEMWDWTMAVNLKAPFLVSKFTLPAMLAAGQGGSVIFNASTNGKTADAEWTAYNSSKHGVIGFMRCLAAEVGKAQIRVNAICPGWIETPLAHDILGKIAKESGQETDRYYDSTMKTNMMGALLPASSAADLALFLASDEGRYITGQAINLCAGLCTW</sequence>
<dbReference type="PRINTS" id="PR00080">
    <property type="entry name" value="SDRFAMILY"/>
</dbReference>
<dbReference type="Proteomes" id="UP000326202">
    <property type="component" value="Chromosome"/>
</dbReference>
<dbReference type="PANTHER" id="PTHR43639">
    <property type="entry name" value="OXIDOREDUCTASE, SHORT-CHAIN DEHYDROGENASE/REDUCTASE FAMILY (AFU_ORTHOLOGUE AFUA_5G02870)"/>
    <property type="match status" value="1"/>
</dbReference>
<dbReference type="InterPro" id="IPR036291">
    <property type="entry name" value="NAD(P)-bd_dom_sf"/>
</dbReference>
<keyword evidence="5" id="KW-1185">Reference proteome</keyword>
<dbReference type="CDD" id="cd05233">
    <property type="entry name" value="SDR_c"/>
    <property type="match status" value="1"/>
</dbReference>
<dbReference type="PANTHER" id="PTHR43639:SF1">
    <property type="entry name" value="SHORT-CHAIN DEHYDROGENASE_REDUCTASE FAMILY PROTEIN"/>
    <property type="match status" value="1"/>
</dbReference>
<dbReference type="RefSeq" id="WP_151179197.1">
    <property type="nucleotide sequence ID" value="NZ_CP042906.1"/>
</dbReference>
<evidence type="ECO:0000313" key="5">
    <source>
        <dbReference type="Proteomes" id="UP000326202"/>
    </source>
</evidence>
<comment type="similarity">
    <text evidence="1 3">Belongs to the short-chain dehydrogenases/reductases (SDR) family.</text>
</comment>
<dbReference type="PRINTS" id="PR00081">
    <property type="entry name" value="GDHRDH"/>
</dbReference>
<evidence type="ECO:0000256" key="3">
    <source>
        <dbReference type="RuleBase" id="RU000363"/>
    </source>
</evidence>
<dbReference type="Pfam" id="PF00106">
    <property type="entry name" value="adh_short"/>
    <property type="match status" value="1"/>
</dbReference>
<dbReference type="GO" id="GO:0016491">
    <property type="term" value="F:oxidoreductase activity"/>
    <property type="evidence" value="ECO:0007669"/>
    <property type="project" value="UniProtKB-KW"/>
</dbReference>
<dbReference type="SUPFAM" id="SSF51735">
    <property type="entry name" value="NAD(P)-binding Rossmann-fold domains"/>
    <property type="match status" value="1"/>
</dbReference>
<reference evidence="4 5" key="1">
    <citation type="submission" date="2019-08" db="EMBL/GenBank/DDBJ databases">
        <title>Hyperibacter terrae gen. nov., sp. nov. and Hyperibacter viscosus sp. nov., two new members in the family Rhodospirillaceae isolated from the rhizosphere of Hypericum perforatum.</title>
        <authorList>
            <person name="Noviana Z."/>
        </authorList>
    </citation>
    <scope>NUCLEOTIDE SEQUENCE [LARGE SCALE GENOMIC DNA]</scope>
    <source>
        <strain evidence="4 5">R5913</strain>
    </source>
</reference>
<proteinExistence type="inferred from homology"/>
<dbReference type="FunFam" id="3.40.50.720:FF:000084">
    <property type="entry name" value="Short-chain dehydrogenase reductase"/>
    <property type="match status" value="1"/>
</dbReference>
<dbReference type="OrthoDB" id="9797020at2"/>
<keyword evidence="2" id="KW-0560">Oxidoreductase</keyword>
<gene>
    <name evidence="4" type="primary">yxbG</name>
    <name evidence="4" type="ORF">FRZ44_44170</name>
</gene>
<evidence type="ECO:0000256" key="2">
    <source>
        <dbReference type="ARBA" id="ARBA00023002"/>
    </source>
</evidence>
<dbReference type="Gene3D" id="3.40.50.720">
    <property type="entry name" value="NAD(P)-binding Rossmann-like Domain"/>
    <property type="match status" value="1"/>
</dbReference>
<dbReference type="InterPro" id="IPR020904">
    <property type="entry name" value="Sc_DH/Rdtase_CS"/>
</dbReference>
<protein>
    <submittedName>
        <fullName evidence="4">Putative oxidoreductase YxbG</fullName>
    </submittedName>
</protein>
<dbReference type="PROSITE" id="PS00061">
    <property type="entry name" value="ADH_SHORT"/>
    <property type="match status" value="1"/>
</dbReference>
<dbReference type="AlphaFoldDB" id="A0A5J6MR17"/>
<dbReference type="EMBL" id="CP042906">
    <property type="protein sequence ID" value="QEX19105.1"/>
    <property type="molecule type" value="Genomic_DNA"/>
</dbReference>